<accession>A0A2N5XTZ5</accession>
<dbReference type="InterPro" id="IPR040442">
    <property type="entry name" value="Pyrv_kinase-like_dom_sf"/>
</dbReference>
<dbReference type="Pfam" id="PF03328">
    <property type="entry name" value="HpcH_HpaI"/>
    <property type="match status" value="1"/>
</dbReference>
<dbReference type="InterPro" id="IPR005000">
    <property type="entry name" value="Aldolase/citrate-lyase_domain"/>
</dbReference>
<evidence type="ECO:0000313" key="8">
    <source>
        <dbReference type="EMBL" id="PLW77950.1"/>
    </source>
</evidence>
<dbReference type="OrthoDB" id="9802624at2"/>
<dbReference type="InterPro" id="IPR050251">
    <property type="entry name" value="HpcH-HpaI_aldolase"/>
</dbReference>
<dbReference type="PANTHER" id="PTHR30502">
    <property type="entry name" value="2-KETO-3-DEOXY-L-RHAMNONATE ALDOLASE"/>
    <property type="match status" value="1"/>
</dbReference>
<name>A0A2N5XTZ5_9HYPH</name>
<dbReference type="RefSeq" id="WP_101533040.1">
    <property type="nucleotide sequence ID" value="NZ_JBFHIU010000074.1"/>
</dbReference>
<dbReference type="FunFam" id="3.20.20.60:FF:000004">
    <property type="entry name" value="5-keto-4-deoxy-D-glucarate aldolase"/>
    <property type="match status" value="1"/>
</dbReference>
<comment type="catalytic activity">
    <reaction evidence="6">
        <text>D-glyceraldehyde + pyruvate = 2-dehydro-3-deoxy-L-galactonate</text>
        <dbReference type="Rhea" id="RHEA:80055"/>
        <dbReference type="ChEBI" id="CHEBI:15361"/>
        <dbReference type="ChEBI" id="CHEBI:17378"/>
        <dbReference type="ChEBI" id="CHEBI:75545"/>
    </reaction>
</comment>
<evidence type="ECO:0000256" key="4">
    <source>
        <dbReference type="ARBA" id="ARBA00023239"/>
    </source>
</evidence>
<comment type="cofactor">
    <cofactor evidence="1">
        <name>a divalent metal cation</name>
        <dbReference type="ChEBI" id="CHEBI:60240"/>
    </cofactor>
</comment>
<organism evidence="8 9">
    <name type="scientific">Cohaesibacter celericrescens</name>
    <dbReference type="NCBI Taxonomy" id="2067669"/>
    <lineage>
        <taxon>Bacteria</taxon>
        <taxon>Pseudomonadati</taxon>
        <taxon>Pseudomonadota</taxon>
        <taxon>Alphaproteobacteria</taxon>
        <taxon>Hyphomicrobiales</taxon>
        <taxon>Cohaesibacteraceae</taxon>
    </lineage>
</organism>
<evidence type="ECO:0000256" key="2">
    <source>
        <dbReference type="ARBA" id="ARBA00005568"/>
    </source>
</evidence>
<gene>
    <name evidence="8" type="ORF">C0081_06665</name>
</gene>
<comment type="similarity">
    <text evidence="2">Belongs to the HpcH/HpaI aldolase family.</text>
</comment>
<keyword evidence="3" id="KW-0479">Metal-binding</keyword>
<dbReference type="AlphaFoldDB" id="A0A2N5XTZ5"/>
<evidence type="ECO:0000313" key="9">
    <source>
        <dbReference type="Proteomes" id="UP000234881"/>
    </source>
</evidence>
<evidence type="ECO:0000256" key="5">
    <source>
        <dbReference type="ARBA" id="ARBA00023317"/>
    </source>
</evidence>
<reference evidence="8 9" key="1">
    <citation type="submission" date="2018-01" db="EMBL/GenBank/DDBJ databases">
        <title>The draft genome sequence of Cohaesibacter sp. H1304.</title>
        <authorList>
            <person name="Wang N.-N."/>
            <person name="Du Z.-J."/>
        </authorList>
    </citation>
    <scope>NUCLEOTIDE SEQUENCE [LARGE SCALE GENOMIC DNA]</scope>
    <source>
        <strain evidence="8 9">H1304</strain>
    </source>
</reference>
<dbReference type="GO" id="GO:0016832">
    <property type="term" value="F:aldehyde-lyase activity"/>
    <property type="evidence" value="ECO:0007669"/>
    <property type="project" value="TreeGrafter"/>
</dbReference>
<evidence type="ECO:0000256" key="1">
    <source>
        <dbReference type="ARBA" id="ARBA00001968"/>
    </source>
</evidence>
<dbReference type="InterPro" id="IPR015813">
    <property type="entry name" value="Pyrv/PenolPyrv_kinase-like_dom"/>
</dbReference>
<keyword evidence="4" id="KW-0456">Lyase</keyword>
<sequence>MPAPKNIFKARLKSGETQIGLWMDIGSATAAEICSVAGFDWLVIDGEHSPIGLRDIQDQLRAIGDKGQAVVRVRDDNRAEIKQMLDIGAQTILIPMIDSVEQAREAVKSILYPPKGVRGVGAALARASLYNSIPDYLITANDEVCLILQIESMAGIAALEDILALDGIDGIFIGPADLSADMGYLGNPEAKEVQTVINKAISTIQSAGKAAGILTFDPAMAETYKAMGVDFLAVGSDVSILAKGLANLARSLK</sequence>
<comment type="caution">
    <text evidence="8">The sequence shown here is derived from an EMBL/GenBank/DDBJ whole genome shotgun (WGS) entry which is preliminary data.</text>
</comment>
<feature type="domain" description="HpcH/HpaI aldolase/citrate lyase" evidence="7">
    <location>
        <begin position="18"/>
        <end position="241"/>
    </location>
</feature>
<protein>
    <submittedName>
        <fullName evidence="8">2-keto-3-deoxy-L-rhamnonate aldolase</fullName>
    </submittedName>
</protein>
<dbReference type="GO" id="GO:0005737">
    <property type="term" value="C:cytoplasm"/>
    <property type="evidence" value="ECO:0007669"/>
    <property type="project" value="UniProtKB-ARBA"/>
</dbReference>
<evidence type="ECO:0000256" key="3">
    <source>
        <dbReference type="ARBA" id="ARBA00022723"/>
    </source>
</evidence>
<dbReference type="EMBL" id="PKUQ01000012">
    <property type="protein sequence ID" value="PLW77950.1"/>
    <property type="molecule type" value="Genomic_DNA"/>
</dbReference>
<proteinExistence type="inferred from homology"/>
<dbReference type="PANTHER" id="PTHR30502:SF0">
    <property type="entry name" value="PHOSPHOENOLPYRUVATE CARBOXYLASE FAMILY PROTEIN"/>
    <property type="match status" value="1"/>
</dbReference>
<dbReference type="Proteomes" id="UP000234881">
    <property type="component" value="Unassembled WGS sequence"/>
</dbReference>
<evidence type="ECO:0000256" key="6">
    <source>
        <dbReference type="ARBA" id="ARBA00045074"/>
    </source>
</evidence>
<keyword evidence="5" id="KW-0670">Pyruvate</keyword>
<dbReference type="GO" id="GO:0046872">
    <property type="term" value="F:metal ion binding"/>
    <property type="evidence" value="ECO:0007669"/>
    <property type="project" value="UniProtKB-KW"/>
</dbReference>
<evidence type="ECO:0000259" key="7">
    <source>
        <dbReference type="Pfam" id="PF03328"/>
    </source>
</evidence>
<dbReference type="SUPFAM" id="SSF51621">
    <property type="entry name" value="Phosphoenolpyruvate/pyruvate domain"/>
    <property type="match status" value="1"/>
</dbReference>
<dbReference type="Gene3D" id="3.20.20.60">
    <property type="entry name" value="Phosphoenolpyruvate-binding domains"/>
    <property type="match status" value="1"/>
</dbReference>
<keyword evidence="9" id="KW-1185">Reference proteome</keyword>